<reference evidence="2" key="2">
    <citation type="submission" date="2021-04" db="EMBL/GenBank/DDBJ databases">
        <authorList>
            <person name="Gilroy R."/>
        </authorList>
    </citation>
    <scope>NUCLEOTIDE SEQUENCE</scope>
    <source>
        <strain evidence="2">CHK192-19661</strain>
    </source>
</reference>
<proteinExistence type="predicted"/>
<dbReference type="EMBL" id="DXCF01000042">
    <property type="protein sequence ID" value="HIZ10433.1"/>
    <property type="molecule type" value="Genomic_DNA"/>
</dbReference>
<feature type="transmembrane region" description="Helical" evidence="1">
    <location>
        <begin position="63"/>
        <end position="81"/>
    </location>
</feature>
<sequence>MSGLLKADFYRLFRSKFFYILGGVVLLLSLAVFALFVLIVEFGGEIGGAMTAGALQRLSFDGTVGYCAAIAAAVFVCSDFSGGGIRDKVARGCGRGKVFFSLWIALSFAVLVYYLLTQFVVFALGGAAFGWEGVRAAETISLFVAGVGISLANAAIFCALSVLLKKISSALLVGILLLFGITMLQGVLAVAEIYIGKEAFSVFCDVFAYLTPAGQPALLASGGNGWIAAAASCGWLLLVGLGVPPLFARQDLK</sequence>
<dbReference type="AlphaFoldDB" id="A0A9D2D8H6"/>
<dbReference type="Proteomes" id="UP000824025">
    <property type="component" value="Unassembled WGS sequence"/>
</dbReference>
<evidence type="ECO:0000256" key="1">
    <source>
        <dbReference type="SAM" id="Phobius"/>
    </source>
</evidence>
<feature type="transmembrane region" description="Helical" evidence="1">
    <location>
        <begin position="171"/>
        <end position="195"/>
    </location>
</feature>
<accession>A0A9D2D8H6</accession>
<feature type="transmembrane region" description="Helical" evidence="1">
    <location>
        <begin position="20"/>
        <end position="43"/>
    </location>
</feature>
<organism evidence="2 3">
    <name type="scientific">Candidatus Borkfalkia avicola</name>
    <dbReference type="NCBI Taxonomy" id="2838503"/>
    <lineage>
        <taxon>Bacteria</taxon>
        <taxon>Bacillati</taxon>
        <taxon>Bacillota</taxon>
        <taxon>Clostridia</taxon>
        <taxon>Christensenellales</taxon>
        <taxon>Christensenellaceae</taxon>
        <taxon>Candidatus Borkfalkia</taxon>
    </lineage>
</organism>
<gene>
    <name evidence="2" type="ORF">H9726_08105</name>
</gene>
<keyword evidence="1" id="KW-1133">Transmembrane helix</keyword>
<keyword evidence="1" id="KW-0812">Transmembrane</keyword>
<feature type="transmembrane region" description="Helical" evidence="1">
    <location>
        <begin position="102"/>
        <end position="128"/>
    </location>
</feature>
<reference evidence="2" key="1">
    <citation type="journal article" date="2021" name="PeerJ">
        <title>Extensive microbial diversity within the chicken gut microbiome revealed by metagenomics and culture.</title>
        <authorList>
            <person name="Gilroy R."/>
            <person name="Ravi A."/>
            <person name="Getino M."/>
            <person name="Pursley I."/>
            <person name="Horton D.L."/>
            <person name="Alikhan N.F."/>
            <person name="Baker D."/>
            <person name="Gharbi K."/>
            <person name="Hall N."/>
            <person name="Watson M."/>
            <person name="Adriaenssens E.M."/>
            <person name="Foster-Nyarko E."/>
            <person name="Jarju S."/>
            <person name="Secka A."/>
            <person name="Antonio M."/>
            <person name="Oren A."/>
            <person name="Chaudhuri R.R."/>
            <person name="La Ragione R."/>
            <person name="Hildebrand F."/>
            <person name="Pallen M.J."/>
        </authorList>
    </citation>
    <scope>NUCLEOTIDE SEQUENCE</scope>
    <source>
        <strain evidence="2">CHK192-19661</strain>
    </source>
</reference>
<evidence type="ECO:0000313" key="3">
    <source>
        <dbReference type="Proteomes" id="UP000824025"/>
    </source>
</evidence>
<protein>
    <recommendedName>
        <fullName evidence="4">ABC transporter permease</fullName>
    </recommendedName>
</protein>
<evidence type="ECO:0008006" key="4">
    <source>
        <dbReference type="Google" id="ProtNLM"/>
    </source>
</evidence>
<comment type="caution">
    <text evidence="2">The sequence shown here is derived from an EMBL/GenBank/DDBJ whole genome shotgun (WGS) entry which is preliminary data.</text>
</comment>
<name>A0A9D2D8H6_9FIRM</name>
<feature type="transmembrane region" description="Helical" evidence="1">
    <location>
        <begin position="226"/>
        <end position="248"/>
    </location>
</feature>
<feature type="transmembrane region" description="Helical" evidence="1">
    <location>
        <begin position="140"/>
        <end position="164"/>
    </location>
</feature>
<keyword evidence="1" id="KW-0472">Membrane</keyword>
<evidence type="ECO:0000313" key="2">
    <source>
        <dbReference type="EMBL" id="HIZ10433.1"/>
    </source>
</evidence>